<evidence type="ECO:0000313" key="2">
    <source>
        <dbReference type="Proteomes" id="UP000237347"/>
    </source>
</evidence>
<sequence length="8" mass="968">MDWFLSLG</sequence>
<gene>
    <name evidence="1" type="ORF">CFP56_005503</name>
</gene>
<accession>A0AAW0LB75</accession>
<proteinExistence type="predicted"/>
<reference evidence="1 2" key="1">
    <citation type="journal article" date="2018" name="Sci. Data">
        <title>The draft genome sequence of cork oak.</title>
        <authorList>
            <person name="Ramos A.M."/>
            <person name="Usie A."/>
            <person name="Barbosa P."/>
            <person name="Barros P.M."/>
            <person name="Capote T."/>
            <person name="Chaves I."/>
            <person name="Simoes F."/>
            <person name="Abreu I."/>
            <person name="Carrasquinho I."/>
            <person name="Faro C."/>
            <person name="Guimaraes J.B."/>
            <person name="Mendonca D."/>
            <person name="Nobrega F."/>
            <person name="Rodrigues L."/>
            <person name="Saibo N.J.M."/>
            <person name="Varela M.C."/>
            <person name="Egas C."/>
            <person name="Matos J."/>
            <person name="Miguel C.M."/>
            <person name="Oliveira M.M."/>
            <person name="Ricardo C.P."/>
            <person name="Goncalves S."/>
        </authorList>
    </citation>
    <scope>NUCLEOTIDE SEQUENCE [LARGE SCALE GENOMIC DNA]</scope>
    <source>
        <strain evidence="2">cv. HL8</strain>
    </source>
</reference>
<organism evidence="1 2">
    <name type="scientific">Quercus suber</name>
    <name type="common">Cork oak</name>
    <dbReference type="NCBI Taxonomy" id="58331"/>
    <lineage>
        <taxon>Eukaryota</taxon>
        <taxon>Viridiplantae</taxon>
        <taxon>Streptophyta</taxon>
        <taxon>Embryophyta</taxon>
        <taxon>Tracheophyta</taxon>
        <taxon>Spermatophyta</taxon>
        <taxon>Magnoliopsida</taxon>
        <taxon>eudicotyledons</taxon>
        <taxon>Gunneridae</taxon>
        <taxon>Pentapetalae</taxon>
        <taxon>rosids</taxon>
        <taxon>fabids</taxon>
        <taxon>Fagales</taxon>
        <taxon>Fagaceae</taxon>
        <taxon>Quercus</taxon>
    </lineage>
</organism>
<keyword evidence="2" id="KW-1185">Reference proteome</keyword>
<comment type="caution">
    <text evidence="1">The sequence shown here is derived from an EMBL/GenBank/DDBJ whole genome shotgun (WGS) entry which is preliminary data.</text>
</comment>
<evidence type="ECO:0000313" key="1">
    <source>
        <dbReference type="EMBL" id="KAK7848119.1"/>
    </source>
</evidence>
<name>A0AAW0LB75_QUESU</name>
<dbReference type="Proteomes" id="UP000237347">
    <property type="component" value="Unassembled WGS sequence"/>
</dbReference>
<dbReference type="EMBL" id="PKMF04000131">
    <property type="protein sequence ID" value="KAK7848119.1"/>
    <property type="molecule type" value="Genomic_DNA"/>
</dbReference>
<protein>
    <submittedName>
        <fullName evidence="1">Uncharacterized protein</fullName>
    </submittedName>
</protein>